<dbReference type="PANTHER" id="PTHR45745:SF1">
    <property type="entry name" value="PHOSPHOGLUCOMUTASE 2B-RELATED"/>
    <property type="match status" value="1"/>
</dbReference>
<dbReference type="FunCoup" id="A0A540VDY5">
    <property type="interactions" value="496"/>
</dbReference>
<dbReference type="Pfam" id="PF02878">
    <property type="entry name" value="PGM_PMM_I"/>
    <property type="match status" value="1"/>
</dbReference>
<dbReference type="Pfam" id="PF02880">
    <property type="entry name" value="PGM_PMM_III"/>
    <property type="match status" value="1"/>
</dbReference>
<feature type="domain" description="Alpha-D-phosphohexomutase alpha/beta/alpha" evidence="9">
    <location>
        <begin position="4"/>
        <end position="137"/>
    </location>
</feature>
<dbReference type="GO" id="GO:0005975">
    <property type="term" value="P:carbohydrate metabolic process"/>
    <property type="evidence" value="ECO:0007669"/>
    <property type="project" value="InterPro"/>
</dbReference>
<keyword evidence="13" id="KW-1185">Reference proteome</keyword>
<dbReference type="InterPro" id="IPR016055">
    <property type="entry name" value="A-D-PHexomutase_a/b/a-I/II/III"/>
</dbReference>
<evidence type="ECO:0000256" key="3">
    <source>
        <dbReference type="ARBA" id="ARBA00022553"/>
    </source>
</evidence>
<comment type="similarity">
    <text evidence="2 7">Belongs to the phosphohexose mutase family.</text>
</comment>
<dbReference type="GO" id="GO:0000287">
    <property type="term" value="F:magnesium ion binding"/>
    <property type="evidence" value="ECO:0007669"/>
    <property type="project" value="InterPro"/>
</dbReference>
<comment type="caution">
    <text evidence="12">The sequence shown here is derived from an EMBL/GenBank/DDBJ whole genome shotgun (WGS) entry which is preliminary data.</text>
</comment>
<dbReference type="PROSITE" id="PS00710">
    <property type="entry name" value="PGM_PMM"/>
    <property type="match status" value="1"/>
</dbReference>
<dbReference type="Gene3D" id="3.40.120.10">
    <property type="entry name" value="Alpha-D-Glucose-1,6-Bisphosphate, subunit A, domain 3"/>
    <property type="match status" value="3"/>
</dbReference>
<evidence type="ECO:0000259" key="8">
    <source>
        <dbReference type="Pfam" id="PF00408"/>
    </source>
</evidence>
<evidence type="ECO:0000256" key="4">
    <source>
        <dbReference type="ARBA" id="ARBA00022723"/>
    </source>
</evidence>
<evidence type="ECO:0000313" key="12">
    <source>
        <dbReference type="EMBL" id="TQE94978.1"/>
    </source>
</evidence>
<proteinExistence type="inferred from homology"/>
<dbReference type="GO" id="GO:0008973">
    <property type="term" value="F:phosphopentomutase activity"/>
    <property type="evidence" value="ECO:0007669"/>
    <property type="project" value="TreeGrafter"/>
</dbReference>
<feature type="domain" description="Alpha-D-phosphohexomutase alpha/beta/alpha" evidence="10">
    <location>
        <begin position="165"/>
        <end position="265"/>
    </location>
</feature>
<evidence type="ECO:0000259" key="10">
    <source>
        <dbReference type="Pfam" id="PF02879"/>
    </source>
</evidence>
<feature type="domain" description="Alpha-D-phosphohexomutase C-terminal" evidence="8">
    <location>
        <begin position="419"/>
        <end position="467"/>
    </location>
</feature>
<evidence type="ECO:0000256" key="6">
    <source>
        <dbReference type="ARBA" id="ARBA00023235"/>
    </source>
</evidence>
<evidence type="ECO:0000256" key="5">
    <source>
        <dbReference type="ARBA" id="ARBA00022842"/>
    </source>
</evidence>
<dbReference type="CDD" id="cd05800">
    <property type="entry name" value="PGM_like2"/>
    <property type="match status" value="1"/>
</dbReference>
<dbReference type="EMBL" id="VIGC01000018">
    <property type="protein sequence ID" value="TQE94978.1"/>
    <property type="molecule type" value="Genomic_DNA"/>
</dbReference>
<gene>
    <name evidence="12" type="ORF">FKZ61_14315</name>
</gene>
<sequence>MPIHFGTDGWRAVISDEFTFANVRKVAQAIAQEVLSTGSTSPAMVVGFDTRFLSDRYAIAVAEVLAAHGIRVWLAQADAPTPMISYAIVEKGADGGVMITASHNPPRYNGIKFKAAYGGSASPEAARSVERRIRLNEEAGITPPTLPLHEAQVQGLITRFDPFPAYESHVRQLVNFTVIQQRPLPVAVDAMYGAGRIYLRRLLEDAGCTVTELRSEMNPGFNGIHPEPIARHLHPLIELMRRGEHRVGLATDGDADRIGAVDPSGRFIDPHGIMALLVEHLVHDRGLRGSVVKTVSTTQMLNRLARRYELPLHETPVGFNHISDWMLRENVLLGGEESGGISMAGHIPEGDGILMGLLLVEMVASRGRTLAELLDELMAAPDMGRFHYARLDQPVRPFDKRELLAALLAGAPDTLAGVPVAQVSDRDGVKFILADESWLLIRPSGTEPVLRIYAEGHSDEQVQALLAAGMEMAHAMIADRIQE</sequence>
<dbReference type="PANTHER" id="PTHR45745">
    <property type="entry name" value="PHOSPHOMANNOMUTASE 45A"/>
    <property type="match status" value="1"/>
</dbReference>
<dbReference type="Pfam" id="PF00408">
    <property type="entry name" value="PGM_PMM_IV"/>
    <property type="match status" value="1"/>
</dbReference>
<evidence type="ECO:0000256" key="7">
    <source>
        <dbReference type="RuleBase" id="RU004326"/>
    </source>
</evidence>
<name>A0A540VDY5_9CHLR</name>
<keyword evidence="6" id="KW-0413">Isomerase</keyword>
<keyword evidence="3" id="KW-0597">Phosphoprotein</keyword>
<dbReference type="InterPro" id="IPR005845">
    <property type="entry name" value="A-D-PHexomutase_a/b/a-II"/>
</dbReference>
<dbReference type="GO" id="GO:0006166">
    <property type="term" value="P:purine ribonucleoside salvage"/>
    <property type="evidence" value="ECO:0007669"/>
    <property type="project" value="TreeGrafter"/>
</dbReference>
<dbReference type="Pfam" id="PF02879">
    <property type="entry name" value="PGM_PMM_II"/>
    <property type="match status" value="1"/>
</dbReference>
<dbReference type="SUPFAM" id="SSF55957">
    <property type="entry name" value="Phosphoglucomutase, C-terminal domain"/>
    <property type="match status" value="1"/>
</dbReference>
<keyword evidence="5 7" id="KW-0460">Magnesium</keyword>
<evidence type="ECO:0000256" key="2">
    <source>
        <dbReference type="ARBA" id="ARBA00010231"/>
    </source>
</evidence>
<dbReference type="Gene3D" id="3.30.310.50">
    <property type="entry name" value="Alpha-D-phosphohexomutase, C-terminal domain"/>
    <property type="match status" value="1"/>
</dbReference>
<organism evidence="12 13">
    <name type="scientific">Litorilinea aerophila</name>
    <dbReference type="NCBI Taxonomy" id="1204385"/>
    <lineage>
        <taxon>Bacteria</taxon>
        <taxon>Bacillati</taxon>
        <taxon>Chloroflexota</taxon>
        <taxon>Caldilineae</taxon>
        <taxon>Caldilineales</taxon>
        <taxon>Caldilineaceae</taxon>
        <taxon>Litorilinea</taxon>
    </lineage>
</organism>
<evidence type="ECO:0000256" key="1">
    <source>
        <dbReference type="ARBA" id="ARBA00001946"/>
    </source>
</evidence>
<evidence type="ECO:0000313" key="13">
    <source>
        <dbReference type="Proteomes" id="UP000317371"/>
    </source>
</evidence>
<reference evidence="12 13" key="1">
    <citation type="submission" date="2019-06" db="EMBL/GenBank/DDBJ databases">
        <title>Genome sequence of Litorilinea aerophila BAA-2444.</title>
        <authorList>
            <person name="Maclea K.S."/>
            <person name="Maurais E.G."/>
            <person name="Iannazzi L.C."/>
        </authorList>
    </citation>
    <scope>NUCLEOTIDE SEQUENCE [LARGE SCALE GENOMIC DNA]</scope>
    <source>
        <strain evidence="12 13">ATCC BAA-2444</strain>
    </source>
</reference>
<dbReference type="InterPro" id="IPR016066">
    <property type="entry name" value="A-D-PHexomutase_CS"/>
</dbReference>
<evidence type="ECO:0000259" key="9">
    <source>
        <dbReference type="Pfam" id="PF02878"/>
    </source>
</evidence>
<dbReference type="RefSeq" id="WP_141610830.1">
    <property type="nucleotide sequence ID" value="NZ_VIGC02000018.1"/>
</dbReference>
<dbReference type="InParanoid" id="A0A540VDY5"/>
<dbReference type="OrthoDB" id="9806956at2"/>
<feature type="domain" description="Alpha-D-phosphohexomutase alpha/beta/alpha" evidence="11">
    <location>
        <begin position="269"/>
        <end position="379"/>
    </location>
</feature>
<evidence type="ECO:0000259" key="11">
    <source>
        <dbReference type="Pfam" id="PF02880"/>
    </source>
</evidence>
<dbReference type="InterPro" id="IPR036900">
    <property type="entry name" value="A-D-PHexomutase_C_sf"/>
</dbReference>
<dbReference type="InterPro" id="IPR005843">
    <property type="entry name" value="A-D-PHexomutase_C"/>
</dbReference>
<dbReference type="PRINTS" id="PR00509">
    <property type="entry name" value="PGMPMM"/>
</dbReference>
<dbReference type="SUPFAM" id="SSF53738">
    <property type="entry name" value="Phosphoglucomutase, first 3 domains"/>
    <property type="match status" value="2"/>
</dbReference>
<comment type="cofactor">
    <cofactor evidence="1">
        <name>Mg(2+)</name>
        <dbReference type="ChEBI" id="CHEBI:18420"/>
    </cofactor>
</comment>
<dbReference type="InterPro" id="IPR005841">
    <property type="entry name" value="Alpha-D-phosphohexomutase_SF"/>
</dbReference>
<protein>
    <submittedName>
        <fullName evidence="12">Phosphoglucomutase/phosphomannomutase family protein</fullName>
    </submittedName>
</protein>
<keyword evidence="4 7" id="KW-0479">Metal-binding</keyword>
<dbReference type="InterPro" id="IPR005844">
    <property type="entry name" value="A-D-PHexomutase_a/b/a-I"/>
</dbReference>
<accession>A0A540VDY5</accession>
<dbReference type="InterPro" id="IPR005846">
    <property type="entry name" value="A-D-PHexomutase_a/b/a-III"/>
</dbReference>
<dbReference type="Proteomes" id="UP000317371">
    <property type="component" value="Unassembled WGS sequence"/>
</dbReference>
<dbReference type="AlphaFoldDB" id="A0A540VDY5"/>